<feature type="transmembrane region" description="Helical" evidence="10">
    <location>
        <begin position="128"/>
        <end position="149"/>
    </location>
</feature>
<dbReference type="GO" id="GO:0016020">
    <property type="term" value="C:membrane"/>
    <property type="evidence" value="ECO:0007669"/>
    <property type="project" value="UniProtKB-SubCell"/>
</dbReference>
<evidence type="ECO:0000256" key="8">
    <source>
        <dbReference type="ARBA" id="ARBA00023305"/>
    </source>
</evidence>
<reference evidence="13" key="1">
    <citation type="submission" date="2017-01" db="EMBL/GenBank/DDBJ databases">
        <title>Comparative genomics of anhydrobiosis in the tardigrade Hypsibius dujardini.</title>
        <authorList>
            <person name="Yoshida Y."/>
            <person name="Koutsovoulos G."/>
            <person name="Laetsch D."/>
            <person name="Stevens L."/>
            <person name="Kumar S."/>
            <person name="Horikawa D."/>
            <person name="Ishino K."/>
            <person name="Komine S."/>
            <person name="Tomita M."/>
            <person name="Blaxter M."/>
            <person name="Arakawa K."/>
        </authorList>
    </citation>
    <scope>NUCLEOTIDE SEQUENCE [LARGE SCALE GENOMIC DNA]</scope>
    <source>
        <strain evidence="13">Z151</strain>
    </source>
</reference>
<comment type="subcellular location">
    <subcellularLocation>
        <location evidence="1">Membrane</location>
        <topology evidence="1">Multi-pass membrane protein</topology>
    </subcellularLocation>
</comment>
<feature type="transmembrane region" description="Helical" evidence="10">
    <location>
        <begin position="12"/>
        <end position="37"/>
    </location>
</feature>
<accession>A0A1W0WRM4</accession>
<evidence type="ECO:0000256" key="3">
    <source>
        <dbReference type="ARBA" id="ARBA00022989"/>
    </source>
</evidence>
<dbReference type="OrthoDB" id="5980076at2759"/>
<sequence>MNRTDGAAEKWTVLPVFQLITALTGFIGNTFVIVAFAVNRSLWTPFNVYVINLVFANWALTVLQFPMDVISSLSEGKWSLGETACTYYILAEWYLQPLILNSHQAIAINRVWAIGFPISYRRFHSVRIAIGLCVGVWCYVLVGLAPGFLPDVLYNRVPLSANHTSCELNWRAQFSWAVAFQTIFLIWPQIFMVLAFGVIFVRQRMRQQSRAAWRSNEVRPSRVEEQQNGRQRNSESNRGSASKEQQGNILLLLLTISITICWSPNNIYFTGQYIWDYDSPDLFVVSFDLLFSCFITEEDATIKTGRSTT</sequence>
<keyword evidence="13" id="KW-1185">Reference proteome</keyword>
<dbReference type="PANTHER" id="PTHR24240">
    <property type="entry name" value="OPSIN"/>
    <property type="match status" value="1"/>
</dbReference>
<dbReference type="InterPro" id="IPR017452">
    <property type="entry name" value="GPCR_Rhodpsn_7TM"/>
</dbReference>
<dbReference type="InterPro" id="IPR050125">
    <property type="entry name" value="GPCR_opsins"/>
</dbReference>
<gene>
    <name evidence="12" type="ORF">BV898_07987</name>
</gene>
<keyword evidence="8" id="KW-0844">Vision</keyword>
<protein>
    <recommendedName>
        <fullName evidence="11">G-protein coupled receptors family 1 profile domain-containing protein</fullName>
    </recommendedName>
</protein>
<comment type="caution">
    <text evidence="12">The sequence shown here is derived from an EMBL/GenBank/DDBJ whole genome shotgun (WGS) entry which is preliminary data.</text>
</comment>
<dbReference type="PRINTS" id="PR00237">
    <property type="entry name" value="GPCRRHODOPSN"/>
</dbReference>
<evidence type="ECO:0000256" key="1">
    <source>
        <dbReference type="ARBA" id="ARBA00004141"/>
    </source>
</evidence>
<organism evidence="12 13">
    <name type="scientific">Hypsibius exemplaris</name>
    <name type="common">Freshwater tardigrade</name>
    <dbReference type="NCBI Taxonomy" id="2072580"/>
    <lineage>
        <taxon>Eukaryota</taxon>
        <taxon>Metazoa</taxon>
        <taxon>Ecdysozoa</taxon>
        <taxon>Tardigrada</taxon>
        <taxon>Eutardigrada</taxon>
        <taxon>Parachela</taxon>
        <taxon>Hypsibioidea</taxon>
        <taxon>Hypsibiidae</taxon>
        <taxon>Hypsibius</taxon>
    </lineage>
</organism>
<feature type="transmembrane region" description="Helical" evidence="10">
    <location>
        <begin position="49"/>
        <end position="67"/>
    </location>
</feature>
<keyword evidence="4" id="KW-0297">G-protein coupled receptor</keyword>
<dbReference type="EMBL" id="MTYJ01000055">
    <property type="protein sequence ID" value="OQV17856.1"/>
    <property type="molecule type" value="Genomic_DNA"/>
</dbReference>
<keyword evidence="3 10" id="KW-1133">Transmembrane helix</keyword>
<evidence type="ECO:0000256" key="2">
    <source>
        <dbReference type="ARBA" id="ARBA00022692"/>
    </source>
</evidence>
<dbReference type="Gene3D" id="1.20.1070.10">
    <property type="entry name" value="Rhodopsin 7-helix transmembrane proteins"/>
    <property type="match status" value="1"/>
</dbReference>
<proteinExistence type="predicted"/>
<feature type="transmembrane region" description="Helical" evidence="10">
    <location>
        <begin position="178"/>
        <end position="201"/>
    </location>
</feature>
<evidence type="ECO:0000259" key="11">
    <source>
        <dbReference type="PROSITE" id="PS50262"/>
    </source>
</evidence>
<evidence type="ECO:0000256" key="9">
    <source>
        <dbReference type="SAM" id="MobiDB-lite"/>
    </source>
</evidence>
<dbReference type="Pfam" id="PF00001">
    <property type="entry name" value="7tm_1"/>
    <property type="match status" value="1"/>
</dbReference>
<dbReference type="InterPro" id="IPR000276">
    <property type="entry name" value="GPCR_Rhodpsn"/>
</dbReference>
<feature type="domain" description="G-protein coupled receptors family 1 profile" evidence="11">
    <location>
        <begin position="28"/>
        <end position="268"/>
    </location>
</feature>
<dbReference type="SUPFAM" id="SSF81321">
    <property type="entry name" value="Family A G protein-coupled receptor-like"/>
    <property type="match status" value="1"/>
</dbReference>
<evidence type="ECO:0000256" key="10">
    <source>
        <dbReference type="SAM" id="Phobius"/>
    </source>
</evidence>
<dbReference type="Proteomes" id="UP000192578">
    <property type="component" value="Unassembled WGS sequence"/>
</dbReference>
<name>A0A1W0WRM4_HYPEX</name>
<keyword evidence="7" id="KW-0807">Transducer</keyword>
<evidence type="ECO:0000256" key="4">
    <source>
        <dbReference type="ARBA" id="ARBA00023040"/>
    </source>
</evidence>
<dbReference type="PROSITE" id="PS50262">
    <property type="entry name" value="G_PROTEIN_RECEP_F1_2"/>
    <property type="match status" value="1"/>
</dbReference>
<feature type="compositionally biased region" description="Basic and acidic residues" evidence="9">
    <location>
        <begin position="217"/>
        <end position="235"/>
    </location>
</feature>
<evidence type="ECO:0000313" key="13">
    <source>
        <dbReference type="Proteomes" id="UP000192578"/>
    </source>
</evidence>
<dbReference type="GO" id="GO:0004930">
    <property type="term" value="F:G protein-coupled receptor activity"/>
    <property type="evidence" value="ECO:0007669"/>
    <property type="project" value="UniProtKB-KW"/>
</dbReference>
<evidence type="ECO:0000256" key="5">
    <source>
        <dbReference type="ARBA" id="ARBA00023136"/>
    </source>
</evidence>
<dbReference type="CDD" id="cd00637">
    <property type="entry name" value="7tm_classA_rhodopsin-like"/>
    <property type="match status" value="1"/>
</dbReference>
<keyword evidence="2 10" id="KW-0812">Transmembrane</keyword>
<keyword evidence="8" id="KW-0716">Sensory transduction</keyword>
<evidence type="ECO:0000313" key="12">
    <source>
        <dbReference type="EMBL" id="OQV17856.1"/>
    </source>
</evidence>
<dbReference type="AlphaFoldDB" id="A0A1W0WRM4"/>
<dbReference type="GO" id="GO:0007601">
    <property type="term" value="P:visual perception"/>
    <property type="evidence" value="ECO:0007669"/>
    <property type="project" value="UniProtKB-KW"/>
</dbReference>
<evidence type="ECO:0000256" key="6">
    <source>
        <dbReference type="ARBA" id="ARBA00023170"/>
    </source>
</evidence>
<keyword evidence="5 10" id="KW-0472">Membrane</keyword>
<keyword evidence="6" id="KW-0675">Receptor</keyword>
<feature type="region of interest" description="Disordered" evidence="9">
    <location>
        <begin position="217"/>
        <end position="242"/>
    </location>
</feature>
<evidence type="ECO:0000256" key="7">
    <source>
        <dbReference type="ARBA" id="ARBA00023224"/>
    </source>
</evidence>